<evidence type="ECO:0000256" key="5">
    <source>
        <dbReference type="ARBA" id="ARBA00022519"/>
    </source>
</evidence>
<dbReference type="EMBL" id="BMOV01000003">
    <property type="protein sequence ID" value="GGO10150.1"/>
    <property type="molecule type" value="Genomic_DNA"/>
</dbReference>
<keyword evidence="8" id="KW-1133">Transmembrane helix</keyword>
<dbReference type="RefSeq" id="WP_150004888.1">
    <property type="nucleotide sequence ID" value="NZ_BMOV01000003.1"/>
</dbReference>
<evidence type="ECO:0000259" key="11">
    <source>
        <dbReference type="PROSITE" id="PS52015"/>
    </source>
</evidence>
<comment type="caution">
    <text evidence="12">The sequence shown here is derived from an EMBL/GenBank/DDBJ whole genome shotgun (WGS) entry which is preliminary data.</text>
</comment>
<evidence type="ECO:0000256" key="6">
    <source>
        <dbReference type="ARBA" id="ARBA00022692"/>
    </source>
</evidence>
<dbReference type="SUPFAM" id="SSF74653">
    <property type="entry name" value="TolA/TonB C-terminal domain"/>
    <property type="match status" value="1"/>
</dbReference>
<gene>
    <name evidence="12" type="ORF">GCM10007972_12520</name>
</gene>
<protein>
    <recommendedName>
        <fullName evidence="11">TonB C-terminal domain-containing protein</fullName>
    </recommendedName>
</protein>
<evidence type="ECO:0000313" key="12">
    <source>
        <dbReference type="EMBL" id="GGO10150.1"/>
    </source>
</evidence>
<proteinExistence type="inferred from homology"/>
<keyword evidence="6" id="KW-0812">Transmembrane</keyword>
<organism evidence="12 13">
    <name type="scientific">Iodidimonas muriae</name>
    <dbReference type="NCBI Taxonomy" id="261467"/>
    <lineage>
        <taxon>Bacteria</taxon>
        <taxon>Pseudomonadati</taxon>
        <taxon>Pseudomonadota</taxon>
        <taxon>Alphaproteobacteria</taxon>
        <taxon>Iodidimonadales</taxon>
        <taxon>Iodidimonadaceae</taxon>
        <taxon>Iodidimonas</taxon>
    </lineage>
</organism>
<keyword evidence="9" id="KW-0472">Membrane</keyword>
<dbReference type="PROSITE" id="PS52015">
    <property type="entry name" value="TONB_CTD"/>
    <property type="match status" value="1"/>
</dbReference>
<comment type="similarity">
    <text evidence="2">Belongs to the TonB family.</text>
</comment>
<keyword evidence="10" id="KW-0732">Signal</keyword>
<evidence type="ECO:0000256" key="10">
    <source>
        <dbReference type="SAM" id="SignalP"/>
    </source>
</evidence>
<dbReference type="InterPro" id="IPR037682">
    <property type="entry name" value="TonB_C"/>
</dbReference>
<feature type="signal peptide" evidence="10">
    <location>
        <begin position="1"/>
        <end position="26"/>
    </location>
</feature>
<dbReference type="PANTHER" id="PTHR33446:SF2">
    <property type="entry name" value="PROTEIN TONB"/>
    <property type="match status" value="1"/>
</dbReference>
<dbReference type="NCBIfam" id="TIGR01352">
    <property type="entry name" value="tonB_Cterm"/>
    <property type="match status" value="1"/>
</dbReference>
<comment type="subcellular location">
    <subcellularLocation>
        <location evidence="1">Cell inner membrane</location>
        <topology evidence="1">Single-pass membrane protein</topology>
        <orientation evidence="1">Periplasmic side</orientation>
    </subcellularLocation>
</comment>
<evidence type="ECO:0000256" key="4">
    <source>
        <dbReference type="ARBA" id="ARBA00022475"/>
    </source>
</evidence>
<evidence type="ECO:0000313" key="13">
    <source>
        <dbReference type="Proteomes" id="UP000602381"/>
    </source>
</evidence>
<dbReference type="Proteomes" id="UP000602381">
    <property type="component" value="Unassembled WGS sequence"/>
</dbReference>
<keyword evidence="7" id="KW-0653">Protein transport</keyword>
<dbReference type="InterPro" id="IPR006260">
    <property type="entry name" value="TonB/TolA_C"/>
</dbReference>
<dbReference type="Pfam" id="PF03544">
    <property type="entry name" value="TonB_C"/>
    <property type="match status" value="1"/>
</dbReference>
<sequence length="122" mass="13434">MFARIMMAASLLVAVATVATPKNSFAAGASDWQMAVARTIADKQVYPRSALMRQMEGTAKVKMTVDRTGAIKSYEVVQATGVRVLDNEVERLMERVNPLPKPPSDMGDEYLTFILPLSWALQ</sequence>
<dbReference type="InterPro" id="IPR051045">
    <property type="entry name" value="TonB-dependent_transducer"/>
</dbReference>
<accession>A0ABQ2LC99</accession>
<evidence type="ECO:0000256" key="9">
    <source>
        <dbReference type="ARBA" id="ARBA00023136"/>
    </source>
</evidence>
<dbReference type="Gene3D" id="3.30.1150.10">
    <property type="match status" value="1"/>
</dbReference>
<name>A0ABQ2LC99_9PROT</name>
<evidence type="ECO:0000256" key="3">
    <source>
        <dbReference type="ARBA" id="ARBA00022448"/>
    </source>
</evidence>
<keyword evidence="3" id="KW-0813">Transport</keyword>
<keyword evidence="5" id="KW-0997">Cell inner membrane</keyword>
<evidence type="ECO:0000256" key="2">
    <source>
        <dbReference type="ARBA" id="ARBA00006555"/>
    </source>
</evidence>
<keyword evidence="4" id="KW-1003">Cell membrane</keyword>
<evidence type="ECO:0000256" key="1">
    <source>
        <dbReference type="ARBA" id="ARBA00004383"/>
    </source>
</evidence>
<feature type="domain" description="TonB C-terminal" evidence="11">
    <location>
        <begin position="31"/>
        <end position="122"/>
    </location>
</feature>
<feature type="chain" id="PRO_5045550359" description="TonB C-terminal domain-containing protein" evidence="10">
    <location>
        <begin position="27"/>
        <end position="122"/>
    </location>
</feature>
<keyword evidence="13" id="KW-1185">Reference proteome</keyword>
<dbReference type="PANTHER" id="PTHR33446">
    <property type="entry name" value="PROTEIN TONB-RELATED"/>
    <property type="match status" value="1"/>
</dbReference>
<evidence type="ECO:0000256" key="7">
    <source>
        <dbReference type="ARBA" id="ARBA00022927"/>
    </source>
</evidence>
<evidence type="ECO:0000256" key="8">
    <source>
        <dbReference type="ARBA" id="ARBA00022989"/>
    </source>
</evidence>
<reference evidence="13" key="1">
    <citation type="journal article" date="2019" name="Int. J. Syst. Evol. Microbiol.">
        <title>The Global Catalogue of Microorganisms (GCM) 10K type strain sequencing project: providing services to taxonomists for standard genome sequencing and annotation.</title>
        <authorList>
            <consortium name="The Broad Institute Genomics Platform"/>
            <consortium name="The Broad Institute Genome Sequencing Center for Infectious Disease"/>
            <person name="Wu L."/>
            <person name="Ma J."/>
        </authorList>
    </citation>
    <scope>NUCLEOTIDE SEQUENCE [LARGE SCALE GENOMIC DNA]</scope>
    <source>
        <strain evidence="13">JCM 17843</strain>
    </source>
</reference>